<organism evidence="4 5">
    <name type="scientific">Tenacibaculum vairaonense</name>
    <dbReference type="NCBI Taxonomy" id="3137860"/>
    <lineage>
        <taxon>Bacteria</taxon>
        <taxon>Pseudomonadati</taxon>
        <taxon>Bacteroidota</taxon>
        <taxon>Flavobacteriia</taxon>
        <taxon>Flavobacteriales</taxon>
        <taxon>Flavobacteriaceae</taxon>
        <taxon>Tenacibaculum</taxon>
    </lineage>
</organism>
<sequence length="313" mass="36859">MEIIPVFFSFDNGYVPQAAVTFESLLTNRKNKIFYELKVLYTEISENNQLVLKELVDKHPNTSLDFILLEKSLLNLSFDNTNFSTGHLGTVFTIDTLFRCIPDLIPELNKYEKIIYSDVDIVIVDDISELNKITFTNEYLAGVKIPSFLEHEIKHLPEKFKGKYFAGGLWVMNLKKMREDKIGEKAIALMKNPPFKLLWNDQDVMNLVCDTNVLYLPYKYISIPDWLPMLKKIKFKDKYYPNKELYDCMYSPKIVHYAGKKPWKDVSVLKADLWFYWLDKTPFSNLFDDKKNELKEKSKVNVFNKLLKKLRKL</sequence>
<evidence type="ECO:0000313" key="4">
    <source>
        <dbReference type="EMBL" id="CAL2105453.1"/>
    </source>
</evidence>
<name>A0ABM9PIL7_9FLAO</name>
<dbReference type="InterPro" id="IPR002495">
    <property type="entry name" value="Glyco_trans_8"/>
</dbReference>
<evidence type="ECO:0000313" key="5">
    <source>
        <dbReference type="Proteomes" id="UP001497602"/>
    </source>
</evidence>
<dbReference type="PANTHER" id="PTHR13778:SF47">
    <property type="entry name" value="LIPOPOLYSACCHARIDE 1,3-GALACTOSYLTRANSFERASE"/>
    <property type="match status" value="1"/>
</dbReference>
<dbReference type="Gene3D" id="3.90.550.10">
    <property type="entry name" value="Spore Coat Polysaccharide Biosynthesis Protein SpsA, Chain A"/>
    <property type="match status" value="1"/>
</dbReference>
<keyword evidence="1 4" id="KW-0328">Glycosyltransferase</keyword>
<dbReference type="InterPro" id="IPR029044">
    <property type="entry name" value="Nucleotide-diphossugar_trans"/>
</dbReference>
<protein>
    <submittedName>
        <fullName evidence="4">Galactosyltransferase/glucosyltransferase</fullName>
    </submittedName>
</protein>
<evidence type="ECO:0000256" key="3">
    <source>
        <dbReference type="ARBA" id="ARBA00022723"/>
    </source>
</evidence>
<reference evidence="4 5" key="1">
    <citation type="submission" date="2024-05" db="EMBL/GenBank/DDBJ databases">
        <authorList>
            <person name="Duchaud E."/>
        </authorList>
    </citation>
    <scope>NUCLEOTIDE SEQUENCE [LARGE SCALE GENOMIC DNA]</scope>
    <source>
        <strain evidence="4">Ena-SAMPLE-TAB-13-05-2024-13:56:06:370-140305</strain>
    </source>
</reference>
<dbReference type="EMBL" id="CAXJRC010000006">
    <property type="protein sequence ID" value="CAL2105453.1"/>
    <property type="molecule type" value="Genomic_DNA"/>
</dbReference>
<dbReference type="SUPFAM" id="SSF53448">
    <property type="entry name" value="Nucleotide-diphospho-sugar transferases"/>
    <property type="match status" value="1"/>
</dbReference>
<accession>A0ABM9PIL7</accession>
<dbReference type="PANTHER" id="PTHR13778">
    <property type="entry name" value="GLYCOSYLTRANSFERASE 8 DOMAIN-CONTAINING PROTEIN"/>
    <property type="match status" value="1"/>
</dbReference>
<proteinExistence type="predicted"/>
<dbReference type="RefSeq" id="WP_348737283.1">
    <property type="nucleotide sequence ID" value="NZ_CAXJRC010000006.1"/>
</dbReference>
<evidence type="ECO:0000256" key="1">
    <source>
        <dbReference type="ARBA" id="ARBA00022676"/>
    </source>
</evidence>
<dbReference type="Proteomes" id="UP001497602">
    <property type="component" value="Unassembled WGS sequence"/>
</dbReference>
<dbReference type="GO" id="GO:0016757">
    <property type="term" value="F:glycosyltransferase activity"/>
    <property type="evidence" value="ECO:0007669"/>
    <property type="project" value="UniProtKB-KW"/>
</dbReference>
<keyword evidence="3" id="KW-0479">Metal-binding</keyword>
<comment type="caution">
    <text evidence="4">The sequence shown here is derived from an EMBL/GenBank/DDBJ whole genome shotgun (WGS) entry which is preliminary data.</text>
</comment>
<keyword evidence="5" id="KW-1185">Reference proteome</keyword>
<dbReference type="InterPro" id="IPR050748">
    <property type="entry name" value="Glycosyltrans_8_dom-fam"/>
</dbReference>
<keyword evidence="2" id="KW-0808">Transferase</keyword>
<gene>
    <name evidence="4" type="ORF">T190115A13A_150084</name>
</gene>
<evidence type="ECO:0000256" key="2">
    <source>
        <dbReference type="ARBA" id="ARBA00022679"/>
    </source>
</evidence>
<dbReference type="Pfam" id="PF01501">
    <property type="entry name" value="Glyco_transf_8"/>
    <property type="match status" value="1"/>
</dbReference>